<evidence type="ECO:0000256" key="4">
    <source>
        <dbReference type="ARBA" id="ARBA00022544"/>
    </source>
</evidence>
<dbReference type="Proteomes" id="UP001071230">
    <property type="component" value="Unassembled WGS sequence"/>
</dbReference>
<protein>
    <submittedName>
        <fullName evidence="9">Spore germination GerAB</fullName>
    </submittedName>
    <submittedName>
        <fullName evidence="10">Spore germination protein</fullName>
    </submittedName>
</protein>
<feature type="transmembrane region" description="Helical" evidence="8">
    <location>
        <begin position="303"/>
        <end position="322"/>
    </location>
</feature>
<feature type="transmembrane region" description="Helical" evidence="8">
    <location>
        <begin position="82"/>
        <end position="100"/>
    </location>
</feature>
<dbReference type="GO" id="GO:0016020">
    <property type="term" value="C:membrane"/>
    <property type="evidence" value="ECO:0007669"/>
    <property type="project" value="UniProtKB-SubCell"/>
</dbReference>
<feature type="transmembrane region" description="Helical" evidence="8">
    <location>
        <begin position="120"/>
        <end position="136"/>
    </location>
</feature>
<feature type="transmembrane region" description="Helical" evidence="8">
    <location>
        <begin position="334"/>
        <end position="357"/>
    </location>
</feature>
<evidence type="ECO:0000256" key="7">
    <source>
        <dbReference type="ARBA" id="ARBA00023136"/>
    </source>
</evidence>
<dbReference type="EMBL" id="CDGJ01000032">
    <property type="protein sequence ID" value="CEJ06603.1"/>
    <property type="molecule type" value="Genomic_DNA"/>
</dbReference>
<feature type="transmembrane region" description="Helical" evidence="8">
    <location>
        <begin position="215"/>
        <end position="239"/>
    </location>
</feature>
<keyword evidence="7 8" id="KW-0472">Membrane</keyword>
<gene>
    <name evidence="10" type="ORF">DEACI_1052</name>
    <name evidence="9" type="ORF">DEACI_1122</name>
</gene>
<accession>A0A8S0W786</accession>
<feature type="transmembrane region" description="Helical" evidence="8">
    <location>
        <begin position="175"/>
        <end position="203"/>
    </location>
</feature>
<evidence type="ECO:0000256" key="1">
    <source>
        <dbReference type="ARBA" id="ARBA00004141"/>
    </source>
</evidence>
<comment type="subcellular location">
    <subcellularLocation>
        <location evidence="1">Membrane</location>
        <topology evidence="1">Multi-pass membrane protein</topology>
    </subcellularLocation>
</comment>
<feature type="transmembrane region" description="Helical" evidence="8">
    <location>
        <begin position="143"/>
        <end position="163"/>
    </location>
</feature>
<dbReference type="RefSeq" id="WP_240984141.1">
    <property type="nucleotide sequence ID" value="NZ_CDGJ01000032.1"/>
</dbReference>
<dbReference type="AlphaFoldDB" id="A0A8S0W786"/>
<reference evidence="9" key="2">
    <citation type="submission" date="2020-01" db="EMBL/GenBank/DDBJ databases">
        <authorList>
            <person name="Hornung B."/>
        </authorList>
    </citation>
    <scope>NUCLEOTIDE SEQUENCE</scope>
    <source>
        <strain evidence="9">PacBioINE</strain>
    </source>
</reference>
<keyword evidence="4" id="KW-0309">Germination</keyword>
<feature type="transmembrane region" description="Helical" evidence="8">
    <location>
        <begin position="12"/>
        <end position="32"/>
    </location>
</feature>
<reference evidence="10" key="1">
    <citation type="submission" date="2014-11" db="EMBL/GenBank/DDBJ databases">
        <authorList>
            <person name="Hornung B.V."/>
        </authorList>
    </citation>
    <scope>NUCLEOTIDE SEQUENCE</scope>
    <source>
        <strain evidence="10">INE</strain>
    </source>
</reference>
<organism evidence="9">
    <name type="scientific">Acididesulfobacillus acetoxydans</name>
    <dbReference type="NCBI Taxonomy" id="1561005"/>
    <lineage>
        <taxon>Bacteria</taxon>
        <taxon>Bacillati</taxon>
        <taxon>Bacillota</taxon>
        <taxon>Clostridia</taxon>
        <taxon>Eubacteriales</taxon>
        <taxon>Peptococcaceae</taxon>
        <taxon>Acididesulfobacillus</taxon>
    </lineage>
</organism>
<dbReference type="Pfam" id="PF03845">
    <property type="entry name" value="Spore_permease"/>
    <property type="match status" value="1"/>
</dbReference>
<keyword evidence="11" id="KW-1185">Reference proteome</keyword>
<proteinExistence type="inferred from homology"/>
<dbReference type="InterPro" id="IPR004761">
    <property type="entry name" value="Spore_GerAB"/>
</dbReference>
<dbReference type="GO" id="GO:0009847">
    <property type="term" value="P:spore germination"/>
    <property type="evidence" value="ECO:0007669"/>
    <property type="project" value="InterPro"/>
</dbReference>
<comment type="similarity">
    <text evidence="2">Belongs to the amino acid-polyamine-organocation (APC) superfamily. Spore germination protein (SGP) (TC 2.A.3.9) family.</text>
</comment>
<name>A0A8S0W786_9FIRM</name>
<dbReference type="EMBL" id="LR746496">
    <property type="protein sequence ID" value="CAA7600469.1"/>
    <property type="molecule type" value="Genomic_DNA"/>
</dbReference>
<feature type="transmembrane region" description="Helical" evidence="8">
    <location>
        <begin position="269"/>
        <end position="291"/>
    </location>
</feature>
<evidence type="ECO:0000313" key="10">
    <source>
        <dbReference type="EMBL" id="CEJ06603.1"/>
    </source>
</evidence>
<dbReference type="KEGG" id="aacx:DEACI_1122"/>
<evidence type="ECO:0000256" key="3">
    <source>
        <dbReference type="ARBA" id="ARBA00022448"/>
    </source>
</evidence>
<evidence type="ECO:0000256" key="5">
    <source>
        <dbReference type="ARBA" id="ARBA00022692"/>
    </source>
</evidence>
<feature type="transmembrane region" description="Helical" evidence="8">
    <location>
        <begin position="38"/>
        <end position="61"/>
    </location>
</feature>
<evidence type="ECO:0000256" key="2">
    <source>
        <dbReference type="ARBA" id="ARBA00007998"/>
    </source>
</evidence>
<keyword evidence="5 8" id="KW-0812">Transmembrane</keyword>
<sequence length="366" mass="40730">MQPGKLSKRQVMGLLLPFVLSTDVLMIPGAPLELARRGAWLSSLLATFLGVGLTFFIVKLVSWQPRLRVTERFRRLLGRGPGTITGLVFTLFIFFSYILVIREGSELVRISFLPDTPLDVITAGLTLVSMYGALLGMEAVSRFNILVFPFFLLSFILLFLAALSHPEWTNLWHPLQSGIGCVIAGAFAPLSWLGELVVIVFLIPDLSPGEQGTPFFLFFVTLGAGCLMTLNIVTIQISLGWGLGQFYTFPILQVGRSLFSRESLRGLDVLIMTLWVMGVATKLSFLLYYGLHEICHIFRVRNMKSLILPGGLLFQVLSLTSMDSVKELEYVTRYLAPFLALGTYEGIIPILLFPLILRYLKKEGGV</sequence>
<dbReference type="PANTHER" id="PTHR34975:SF2">
    <property type="entry name" value="SPORE GERMINATION PROTEIN A2"/>
    <property type="match status" value="1"/>
</dbReference>
<keyword evidence="6 8" id="KW-1133">Transmembrane helix</keyword>
<evidence type="ECO:0000256" key="6">
    <source>
        <dbReference type="ARBA" id="ARBA00022989"/>
    </source>
</evidence>
<keyword evidence="3" id="KW-0813">Transport</keyword>
<evidence type="ECO:0000313" key="9">
    <source>
        <dbReference type="EMBL" id="CAA7600469.1"/>
    </source>
</evidence>
<evidence type="ECO:0000256" key="8">
    <source>
        <dbReference type="SAM" id="Phobius"/>
    </source>
</evidence>
<dbReference type="PANTHER" id="PTHR34975">
    <property type="entry name" value="SPORE GERMINATION PROTEIN A2"/>
    <property type="match status" value="1"/>
</dbReference>
<evidence type="ECO:0000313" key="11">
    <source>
        <dbReference type="Proteomes" id="UP001071230"/>
    </source>
</evidence>
<dbReference type="Proteomes" id="UP000836597">
    <property type="component" value="Chromosome"/>
</dbReference>